<dbReference type="Pfam" id="PF13385">
    <property type="entry name" value="Laminin_G_3"/>
    <property type="match status" value="1"/>
</dbReference>
<evidence type="ECO:0000259" key="7">
    <source>
        <dbReference type="PROSITE" id="PS51007"/>
    </source>
</evidence>
<reference evidence="8" key="1">
    <citation type="submission" date="2021-03" db="EMBL/GenBank/DDBJ databases">
        <title>Acanthopleuribacteraceae sp. M133.</title>
        <authorList>
            <person name="Wang G."/>
        </authorList>
    </citation>
    <scope>NUCLEOTIDE SEQUENCE</scope>
    <source>
        <strain evidence="8">M133</strain>
    </source>
</reference>
<dbReference type="KEGG" id="scor:J3U87_25870"/>
<feature type="domain" description="Cytochrome c" evidence="7">
    <location>
        <begin position="715"/>
        <end position="815"/>
    </location>
</feature>
<keyword evidence="9" id="KW-1185">Reference proteome</keyword>
<dbReference type="PANTHER" id="PTHR30600">
    <property type="entry name" value="CYTOCHROME C PEROXIDASE-RELATED"/>
    <property type="match status" value="1"/>
</dbReference>
<dbReference type="AlphaFoldDB" id="A0A8A4TJP1"/>
<dbReference type="SUPFAM" id="SSF46626">
    <property type="entry name" value="Cytochrome c"/>
    <property type="match status" value="2"/>
</dbReference>
<dbReference type="SUPFAM" id="SSF49899">
    <property type="entry name" value="Concanavalin A-like lectins/glucanases"/>
    <property type="match status" value="1"/>
</dbReference>
<protein>
    <recommendedName>
        <fullName evidence="7">Cytochrome c domain-containing protein</fullName>
    </recommendedName>
</protein>
<evidence type="ECO:0000256" key="1">
    <source>
        <dbReference type="ARBA" id="ARBA00004196"/>
    </source>
</evidence>
<dbReference type="GO" id="GO:0009055">
    <property type="term" value="F:electron transfer activity"/>
    <property type="evidence" value="ECO:0007669"/>
    <property type="project" value="InterPro"/>
</dbReference>
<evidence type="ECO:0000313" key="9">
    <source>
        <dbReference type="Proteomes" id="UP000663929"/>
    </source>
</evidence>
<evidence type="ECO:0000256" key="2">
    <source>
        <dbReference type="ARBA" id="ARBA00022617"/>
    </source>
</evidence>
<dbReference type="EMBL" id="CP071793">
    <property type="protein sequence ID" value="QTD49028.1"/>
    <property type="molecule type" value="Genomic_DNA"/>
</dbReference>
<organism evidence="8 9">
    <name type="scientific">Sulfidibacter corallicola</name>
    <dbReference type="NCBI Taxonomy" id="2818388"/>
    <lineage>
        <taxon>Bacteria</taxon>
        <taxon>Pseudomonadati</taxon>
        <taxon>Acidobacteriota</taxon>
        <taxon>Holophagae</taxon>
        <taxon>Acanthopleuribacterales</taxon>
        <taxon>Acanthopleuribacteraceae</taxon>
        <taxon>Sulfidibacter</taxon>
    </lineage>
</organism>
<evidence type="ECO:0000256" key="3">
    <source>
        <dbReference type="ARBA" id="ARBA00022723"/>
    </source>
</evidence>
<dbReference type="Gene3D" id="2.60.120.200">
    <property type="match status" value="1"/>
</dbReference>
<sequence>MSLFSRIATTILTIPTSISFVTCISTPSNQVFAQEPEIRSIRNTAVATPFRGDGHASTWDGRLIVVSAPGLYAGEPYLGWVTAALRPEALVRDEDGLPDFTAPDAVSEPTFLHRVPIPAGDDGVFSDEELRQIHQHPDAQAVGMAVVNMIALVPHPDRAENPYPVDEHGNPDPGGTFACYDMLVFATLHGFDPFNPEGKDVLGRLSAKIVVGEPKTVRTFIQKAEITAPFAALKTLDDQSIRGIEPTITNDGRLLVFQGDPGNTGEIDVIVYCWNETPGALTGWSRPQSLNRMYELDRDRMVGGIAFHERFPIAKQPLIGADGRPFADEQLYLGAYPWISRDGSELFHTTLRTGRGEQARRAGLAVIGRLTDFRLRPIDGPLNPNRGTLLPDQESEGRLFFSSPGLSPGMWKPFPEARDNPVGNTDWGPVYPLFSSNNANYSEVSFYDPDYVAVVPMNEVVAQYGEVDPLFANNLARTGEPGRLDSAWFPQEYGFDGEDINRGMVGQALYLGDRGSVTVSANELVNDIQSVTVQAFVRRLVDMNQSADNHDRHLVTIEGALELVLLEDGRLQAWIHRNGSRYGVGPAGTPLPPGTWFHGAFTYDHRSGTLLLYQDGILITEAVIPDPGPVVVAGGDLVLGPGSYGQPADFVAGNEAILMMDEVMVSRVVRSHRELARDALRPLPKSQYQTTEQALPLGLERADAKIPMDNAWTAEAAALGERLFFETGLSSNGMSCATCHESDLAFTDGLPLAVGNANTTLKRNTPTILNRLFSAAQFWDGRAASLEEQALLPITNPDEMASSVAEAVAFLSGDPSYVADFQAAFGETPSASTIGKAIASFERTVLGGNSRIDRYEAGLEGLTEGELNGRRLFFGKARCVACHTGSNFTDERFHNTASAADVGDVDAASQGRGAVTGRSQDMGAFKTPTLRDLDLTAPYLHDGSAERLVDVVRLYNRGGRTERGRDFEMRPLGLRETEIDDLVAFLLALRSDATTVDMGHWWPRWPERSVLDLLRQLP</sequence>
<evidence type="ECO:0000256" key="5">
    <source>
        <dbReference type="ARBA" id="ARBA00023004"/>
    </source>
</evidence>
<evidence type="ECO:0000256" key="4">
    <source>
        <dbReference type="ARBA" id="ARBA00023002"/>
    </source>
</evidence>
<dbReference type="Gene3D" id="1.10.760.10">
    <property type="entry name" value="Cytochrome c-like domain"/>
    <property type="match status" value="2"/>
</dbReference>
<dbReference type="GO" id="GO:0004130">
    <property type="term" value="F:cytochrome-c peroxidase activity"/>
    <property type="evidence" value="ECO:0007669"/>
    <property type="project" value="TreeGrafter"/>
</dbReference>
<name>A0A8A4TJP1_SULCO</name>
<dbReference type="InterPro" id="IPR051395">
    <property type="entry name" value="Cytochrome_c_Peroxidase/MauG"/>
</dbReference>
<dbReference type="GO" id="GO:0046872">
    <property type="term" value="F:metal ion binding"/>
    <property type="evidence" value="ECO:0007669"/>
    <property type="project" value="UniProtKB-KW"/>
</dbReference>
<accession>A0A8A4TJP1</accession>
<dbReference type="InterPro" id="IPR013320">
    <property type="entry name" value="ConA-like_dom_sf"/>
</dbReference>
<dbReference type="GO" id="GO:0020037">
    <property type="term" value="F:heme binding"/>
    <property type="evidence" value="ECO:0007669"/>
    <property type="project" value="InterPro"/>
</dbReference>
<feature type="domain" description="Cytochrome c" evidence="7">
    <location>
        <begin position="864"/>
        <end position="990"/>
    </location>
</feature>
<proteinExistence type="predicted"/>
<gene>
    <name evidence="8" type="ORF">J3U87_25870</name>
</gene>
<comment type="subcellular location">
    <subcellularLocation>
        <location evidence="1">Cell envelope</location>
    </subcellularLocation>
</comment>
<dbReference type="Proteomes" id="UP000663929">
    <property type="component" value="Chromosome"/>
</dbReference>
<dbReference type="PROSITE" id="PS51007">
    <property type="entry name" value="CYTC"/>
    <property type="match status" value="2"/>
</dbReference>
<keyword evidence="5 6" id="KW-0408">Iron</keyword>
<dbReference type="InterPro" id="IPR036909">
    <property type="entry name" value="Cyt_c-like_dom_sf"/>
</dbReference>
<dbReference type="GO" id="GO:0030313">
    <property type="term" value="C:cell envelope"/>
    <property type="evidence" value="ECO:0007669"/>
    <property type="project" value="UniProtKB-SubCell"/>
</dbReference>
<keyword evidence="4" id="KW-0560">Oxidoreductase</keyword>
<dbReference type="InterPro" id="IPR004852">
    <property type="entry name" value="Di-haem_cyt_c_peroxidsae"/>
</dbReference>
<evidence type="ECO:0000313" key="8">
    <source>
        <dbReference type="EMBL" id="QTD49028.1"/>
    </source>
</evidence>
<dbReference type="InterPro" id="IPR009056">
    <property type="entry name" value="Cyt_c-like_dom"/>
</dbReference>
<keyword evidence="2 6" id="KW-0349">Heme</keyword>
<dbReference type="RefSeq" id="WP_237378674.1">
    <property type="nucleotide sequence ID" value="NZ_CP071793.1"/>
</dbReference>
<dbReference type="Pfam" id="PF03150">
    <property type="entry name" value="CCP_MauG"/>
    <property type="match status" value="1"/>
</dbReference>
<keyword evidence="3 6" id="KW-0479">Metal-binding</keyword>
<evidence type="ECO:0000256" key="6">
    <source>
        <dbReference type="PROSITE-ProRule" id="PRU00433"/>
    </source>
</evidence>